<dbReference type="PANTHER" id="PTHR30032">
    <property type="entry name" value="N-ACETYLMURAMOYL-L-ALANINE AMIDASE-RELATED"/>
    <property type="match status" value="1"/>
</dbReference>
<comment type="caution">
    <text evidence="2">The sequence shown here is derived from an EMBL/GenBank/DDBJ whole genome shotgun (WGS) entry which is preliminary data.</text>
</comment>
<organism evidence="2 3">
    <name type="scientific">Eggerthella lenta</name>
    <name type="common">Eubacterium lentum</name>
    <dbReference type="NCBI Taxonomy" id="84112"/>
    <lineage>
        <taxon>Bacteria</taxon>
        <taxon>Bacillati</taxon>
        <taxon>Actinomycetota</taxon>
        <taxon>Coriobacteriia</taxon>
        <taxon>Eggerthellales</taxon>
        <taxon>Eggerthellaceae</taxon>
        <taxon>Eggerthella</taxon>
    </lineage>
</organism>
<evidence type="ECO:0000313" key="3">
    <source>
        <dbReference type="Proteomes" id="UP000312594"/>
    </source>
</evidence>
<keyword evidence="1" id="KW-0812">Transmembrane</keyword>
<dbReference type="AlphaFoldDB" id="A0A5C5BUZ6"/>
<name>A0A5C5BUZ6_EGGLN</name>
<dbReference type="Gene3D" id="3.80.10.10">
    <property type="entry name" value="Ribonuclease Inhibitor"/>
    <property type="match status" value="1"/>
</dbReference>
<evidence type="ECO:0000256" key="1">
    <source>
        <dbReference type="SAM" id="Phobius"/>
    </source>
</evidence>
<proteinExistence type="predicted"/>
<sequence length="685" mass="73597">MRNEMYRLYKSATALYAEEVILMKEEVAMKGLETGKFQRFSSRPRRKGSFGVGAVGIALALALFPATAFAEEVVDESSSSSELFSSRSYEDGVERAGYFDDADTTSIDGVTYTYRKLKGGEESAKYGAGVYIVDADIPSTTKVVIPRQIDGVDVVSFSVRGHFNYVWGGDSPLYDFDASKATALKYLDISNLARSVDVSKNTALEFLDVSISIGASEWFKGHGPLTSIDVSACTSLKGLRLDQQNLSSIDVSRNTKLTYLDVAGNNLKSIDLSKNVALEILFVSHNQLSTLDVSKIVALENLFCENNRLTSLDIGKNANLVHIECNDNNLTALDTSNNAKLNFVYCARNYIADASKLIQRFGEPDKYGRQYILPQYLKGEVPRLAGDTALDTMAAITQQGWEEGSCDSVIVATMDGYWDALTATSLAGVKDCPILLTDKNELSWQTAYEVRRLGAKTVYISGGTAAISKKVQDELQKVSGVQSVKRLAGDIAINTALEVYGEGKGSWGKTAVVATSATFQDALSVSPFAFAMKAPIFLTNASTLELDPQVLSAIKAGGFDRVVIVGGPAAISTKVEKQLSGLPVDRLFGATAYETSGAIAEWCIGQGMTFERLGVATGSDYYDALAGAAFCGKNNSALILVSDIYHVNIEAIVAKKSSSIERVHVFGGPAAVSDSTYSAIVAALK</sequence>
<feature type="transmembrane region" description="Helical" evidence="1">
    <location>
        <begin position="49"/>
        <end position="70"/>
    </location>
</feature>
<dbReference type="Pfam" id="PF04122">
    <property type="entry name" value="CW_binding_2"/>
    <property type="match status" value="3"/>
</dbReference>
<dbReference type="Proteomes" id="UP000312594">
    <property type="component" value="Unassembled WGS sequence"/>
</dbReference>
<keyword evidence="1" id="KW-1133">Transmembrane helix</keyword>
<dbReference type="InterPro" id="IPR051922">
    <property type="entry name" value="Bact_Sporulation_Assoc"/>
</dbReference>
<dbReference type="EMBL" id="VEVP01000019">
    <property type="protein sequence ID" value="TNU90284.1"/>
    <property type="molecule type" value="Genomic_DNA"/>
</dbReference>
<dbReference type="InterPro" id="IPR032675">
    <property type="entry name" value="LRR_dom_sf"/>
</dbReference>
<accession>A0A5C5BUZ6</accession>
<dbReference type="SUPFAM" id="SSF52058">
    <property type="entry name" value="L domain-like"/>
    <property type="match status" value="1"/>
</dbReference>
<keyword evidence="1" id="KW-0472">Membrane</keyword>
<dbReference type="Gene3D" id="3.40.50.12090">
    <property type="match status" value="2"/>
</dbReference>
<protein>
    <submittedName>
        <fullName evidence="2">Cell wall-binding repeat-containing protein</fullName>
    </submittedName>
</protein>
<dbReference type="InterPro" id="IPR007253">
    <property type="entry name" value="Cell_wall-bd_2"/>
</dbReference>
<gene>
    <name evidence="2" type="ORF">FIC87_09295</name>
</gene>
<reference evidence="2 3" key="1">
    <citation type="journal article" date="2005" name="Appl. Environ. Microbiol.">
        <title>Intestinal bacterial communities that produce active estrogen-like compounds enterodiol and enterolactone in humans.</title>
        <authorList>
            <person name="Clavel T."/>
            <person name="Henderson G."/>
            <person name="Alpert C.A."/>
            <person name="Philippe C."/>
            <person name="Rigottier-Gois L."/>
            <person name="Dore J."/>
            <person name="Blaut M."/>
        </authorList>
    </citation>
    <scope>NUCLEOTIDE SEQUENCE [LARGE SCALE GENOMIC DNA]</scope>
    <source>
        <strain evidence="2 3">SECO-MT75m2</strain>
    </source>
</reference>
<dbReference type="PANTHER" id="PTHR30032:SF8">
    <property type="entry name" value="GERMINATION-SPECIFIC N-ACETYLMURAMOYL-L-ALANINE AMIDASE"/>
    <property type="match status" value="1"/>
</dbReference>
<evidence type="ECO:0000313" key="2">
    <source>
        <dbReference type="EMBL" id="TNU90284.1"/>
    </source>
</evidence>